<evidence type="ECO:0000256" key="6">
    <source>
        <dbReference type="SAM" id="Phobius"/>
    </source>
</evidence>
<keyword evidence="9" id="KW-1185">Reference proteome</keyword>
<dbReference type="SUPFAM" id="SSF103190">
    <property type="entry name" value="Sensory domain-like"/>
    <property type="match status" value="1"/>
</dbReference>
<dbReference type="Proteomes" id="UP001173801">
    <property type="component" value="Unassembled WGS sequence"/>
</dbReference>
<evidence type="ECO:0000256" key="5">
    <source>
        <dbReference type="ARBA" id="ARBA00023136"/>
    </source>
</evidence>
<accession>A0ABT7HMJ6</accession>
<name>A0ABT7HMJ6_9BACT</name>
<evidence type="ECO:0000256" key="4">
    <source>
        <dbReference type="ARBA" id="ARBA00022989"/>
    </source>
</evidence>
<dbReference type="InterPro" id="IPR033479">
    <property type="entry name" value="dCache_1"/>
</dbReference>
<feature type="non-terminal residue" evidence="8">
    <location>
        <position position="472"/>
    </location>
</feature>
<dbReference type="CDD" id="cd12913">
    <property type="entry name" value="PDC1_MCP_like"/>
    <property type="match status" value="1"/>
</dbReference>
<evidence type="ECO:0000256" key="3">
    <source>
        <dbReference type="ARBA" id="ARBA00022692"/>
    </source>
</evidence>
<keyword evidence="4 6" id="KW-1133">Transmembrane helix</keyword>
<comment type="caution">
    <text evidence="8">The sequence shown here is derived from an EMBL/GenBank/DDBJ whole genome shotgun (WGS) entry which is preliminary data.</text>
</comment>
<organism evidence="8 9">
    <name type="scientific">Campylobacter gastrosuis</name>
    <dbReference type="NCBI Taxonomy" id="2974576"/>
    <lineage>
        <taxon>Bacteria</taxon>
        <taxon>Pseudomonadati</taxon>
        <taxon>Campylobacterota</taxon>
        <taxon>Epsilonproteobacteria</taxon>
        <taxon>Campylobacterales</taxon>
        <taxon>Campylobacteraceae</taxon>
        <taxon>Campylobacter</taxon>
    </lineage>
</organism>
<keyword evidence="2" id="KW-1003">Cell membrane</keyword>
<reference evidence="8" key="2">
    <citation type="journal article" date="2023" name="Microorganisms">
        <title>Isolation and Genomic Characteristics of Cat-Borne Campylobacter felis sp. nov. and Sheep-Borne Campylobacter ovis sp. nov.</title>
        <authorList>
            <person name="Wang H."/>
            <person name="Li Y."/>
            <person name="Gu Y."/>
            <person name="Zhou G."/>
            <person name="Chen X."/>
            <person name="Zhang X."/>
            <person name="Shao Z."/>
            <person name="Zhang J."/>
            <person name="Zhang M."/>
        </authorList>
    </citation>
    <scope>NUCLEOTIDE SEQUENCE</scope>
    <source>
        <strain evidence="8">PS10</strain>
    </source>
</reference>
<feature type="transmembrane region" description="Helical" evidence="6">
    <location>
        <begin position="296"/>
        <end position="317"/>
    </location>
</feature>
<dbReference type="Pfam" id="PF02743">
    <property type="entry name" value="dCache_1"/>
    <property type="match status" value="1"/>
</dbReference>
<comment type="subcellular location">
    <subcellularLocation>
        <location evidence="1">Cell membrane</location>
        <topology evidence="1">Multi-pass membrane protein</topology>
    </subcellularLocation>
</comment>
<dbReference type="InterPro" id="IPR003660">
    <property type="entry name" value="HAMP_dom"/>
</dbReference>
<dbReference type="Gene3D" id="1.20.120.1530">
    <property type="match status" value="1"/>
</dbReference>
<evidence type="ECO:0000256" key="2">
    <source>
        <dbReference type="ARBA" id="ARBA00022475"/>
    </source>
</evidence>
<evidence type="ECO:0000313" key="8">
    <source>
        <dbReference type="EMBL" id="MDL0088137.1"/>
    </source>
</evidence>
<dbReference type="RefSeq" id="WP_284936770.1">
    <property type="nucleotide sequence ID" value="NZ_JANURM010000001.1"/>
</dbReference>
<feature type="domain" description="HAMP" evidence="7">
    <location>
        <begin position="381"/>
        <end position="424"/>
    </location>
</feature>
<dbReference type="PROSITE" id="PS50885">
    <property type="entry name" value="HAMP"/>
    <property type="match status" value="1"/>
</dbReference>
<proteinExistence type="predicted"/>
<gene>
    <name evidence="8" type="ORF">NYG85_01935</name>
</gene>
<evidence type="ECO:0000256" key="1">
    <source>
        <dbReference type="ARBA" id="ARBA00004651"/>
    </source>
</evidence>
<keyword evidence="5 6" id="KW-0472">Membrane</keyword>
<dbReference type="EMBL" id="JANURM010000001">
    <property type="protein sequence ID" value="MDL0088137.1"/>
    <property type="molecule type" value="Genomic_DNA"/>
</dbReference>
<keyword evidence="3 6" id="KW-0812">Transmembrane</keyword>
<evidence type="ECO:0000313" key="9">
    <source>
        <dbReference type="Proteomes" id="UP001173801"/>
    </source>
</evidence>
<reference evidence="8" key="1">
    <citation type="submission" date="2022-08" db="EMBL/GenBank/DDBJ databases">
        <authorList>
            <person name="Wang H."/>
        </authorList>
    </citation>
    <scope>NUCLEOTIDE SEQUENCE</scope>
    <source>
        <strain evidence="8">PS10</strain>
    </source>
</reference>
<dbReference type="InterPro" id="IPR029151">
    <property type="entry name" value="Sensor-like_sf"/>
</dbReference>
<dbReference type="Gene3D" id="3.30.450.20">
    <property type="entry name" value="PAS domain"/>
    <property type="match status" value="1"/>
</dbReference>
<evidence type="ECO:0000259" key="7">
    <source>
        <dbReference type="PROSITE" id="PS50885"/>
    </source>
</evidence>
<sequence length="472" mass="52649">MKKVANKIAVVILVMLTLAFGAFSFISYKESESSMMSIQRDFKVVSSYSIKLFVENYFTPNIKTVAAFSQVIQKDPSLINDLDRLNEELTKISTSPASNGIYIIRADNGDLIGVDNFGDGKLEPVHYSVAKDNYDGREKAYYKLAVANGKMSFITPYVDETTKRVVISIANPIYVNGKLLCVVVTDVFLNELEKIGEMKDSKTSVSTVIDLVSKNIIYHPNKDYVMSDLQSVKDLIASFNDAYNQNGTKSFTYKFGGVNKIAACQKFDEANWLICSANELSDYDEALNKVIRDQSLFSLAFIVIIVGVLVYAINFFLRPLSAISTGLQSFFKFLNYETKEPVKTNVATQDEFGVMATLINENIAKVEQSTNQDNIAVSQSVDTAKQIENGNLKARITQNPANPELIELKNVLNKMLDTLELKVGSDLNEIQKVFNSYRNSNFTSKIQNPKGEVEMVTNALGDEISNMLRTNL</sequence>
<protein>
    <submittedName>
        <fullName evidence="8">Cache domain-containing protein</fullName>
    </submittedName>
</protein>